<feature type="signal peptide" evidence="1">
    <location>
        <begin position="1"/>
        <end position="24"/>
    </location>
</feature>
<organism evidence="2 3">
    <name type="scientific">Staphylotrichum tortipilum</name>
    <dbReference type="NCBI Taxonomy" id="2831512"/>
    <lineage>
        <taxon>Eukaryota</taxon>
        <taxon>Fungi</taxon>
        <taxon>Dikarya</taxon>
        <taxon>Ascomycota</taxon>
        <taxon>Pezizomycotina</taxon>
        <taxon>Sordariomycetes</taxon>
        <taxon>Sordariomycetidae</taxon>
        <taxon>Sordariales</taxon>
        <taxon>Chaetomiaceae</taxon>
        <taxon>Staphylotrichum</taxon>
    </lineage>
</organism>
<keyword evidence="3" id="KW-1185">Reference proteome</keyword>
<name>A0AAN6MGW1_9PEZI</name>
<dbReference type="Proteomes" id="UP001303889">
    <property type="component" value="Unassembled WGS sequence"/>
</dbReference>
<dbReference type="EMBL" id="MU855750">
    <property type="protein sequence ID" value="KAK3899708.1"/>
    <property type="molecule type" value="Genomic_DNA"/>
</dbReference>
<sequence>MTRTNPQLITGLIFAVIQTAAALAQYIQVSSWCSPRVTGVFNLTAGFWFQGGNVFRLGRNFRRERNGYVDYEVVRVVKGEVGERVERREVKVLPTVLTRSIASDMLAPLTFAWKLAVRYKAGSAPRMSSAPGLEVAAWCQFLMNFQDVW</sequence>
<keyword evidence="1" id="KW-0732">Signal</keyword>
<reference evidence="2" key="2">
    <citation type="submission" date="2023-05" db="EMBL/GenBank/DDBJ databases">
        <authorList>
            <consortium name="Lawrence Berkeley National Laboratory"/>
            <person name="Steindorff A."/>
            <person name="Hensen N."/>
            <person name="Bonometti L."/>
            <person name="Westerberg I."/>
            <person name="Brannstrom I.O."/>
            <person name="Guillou S."/>
            <person name="Cros-Aarteil S."/>
            <person name="Calhoun S."/>
            <person name="Haridas S."/>
            <person name="Kuo A."/>
            <person name="Mondo S."/>
            <person name="Pangilinan J."/>
            <person name="Riley R."/>
            <person name="Labutti K."/>
            <person name="Andreopoulos B."/>
            <person name="Lipzen A."/>
            <person name="Chen C."/>
            <person name="Yanf M."/>
            <person name="Daum C."/>
            <person name="Ng V."/>
            <person name="Clum A."/>
            <person name="Ohm R."/>
            <person name="Martin F."/>
            <person name="Silar P."/>
            <person name="Natvig D."/>
            <person name="Lalanne C."/>
            <person name="Gautier V."/>
            <person name="Ament-Velasquez S.L."/>
            <person name="Kruys A."/>
            <person name="Hutchinson M.I."/>
            <person name="Powell A.J."/>
            <person name="Barry K."/>
            <person name="Miller A.N."/>
            <person name="Grigoriev I.V."/>
            <person name="Debuchy R."/>
            <person name="Gladieux P."/>
            <person name="Thoren M.H."/>
            <person name="Johannesson H."/>
        </authorList>
    </citation>
    <scope>NUCLEOTIDE SEQUENCE</scope>
    <source>
        <strain evidence="2">CBS 103.79</strain>
    </source>
</reference>
<reference evidence="2" key="1">
    <citation type="journal article" date="2023" name="Mol. Phylogenet. Evol.">
        <title>Genome-scale phylogeny and comparative genomics of the fungal order Sordariales.</title>
        <authorList>
            <person name="Hensen N."/>
            <person name="Bonometti L."/>
            <person name="Westerberg I."/>
            <person name="Brannstrom I.O."/>
            <person name="Guillou S."/>
            <person name="Cros-Aarteil S."/>
            <person name="Calhoun S."/>
            <person name="Haridas S."/>
            <person name="Kuo A."/>
            <person name="Mondo S."/>
            <person name="Pangilinan J."/>
            <person name="Riley R."/>
            <person name="LaButti K."/>
            <person name="Andreopoulos B."/>
            <person name="Lipzen A."/>
            <person name="Chen C."/>
            <person name="Yan M."/>
            <person name="Daum C."/>
            <person name="Ng V."/>
            <person name="Clum A."/>
            <person name="Steindorff A."/>
            <person name="Ohm R.A."/>
            <person name="Martin F."/>
            <person name="Silar P."/>
            <person name="Natvig D.O."/>
            <person name="Lalanne C."/>
            <person name="Gautier V."/>
            <person name="Ament-Velasquez S.L."/>
            <person name="Kruys A."/>
            <person name="Hutchinson M.I."/>
            <person name="Powell A.J."/>
            <person name="Barry K."/>
            <person name="Miller A.N."/>
            <person name="Grigoriev I.V."/>
            <person name="Debuchy R."/>
            <person name="Gladieux P."/>
            <person name="Hiltunen Thoren M."/>
            <person name="Johannesson H."/>
        </authorList>
    </citation>
    <scope>NUCLEOTIDE SEQUENCE</scope>
    <source>
        <strain evidence="2">CBS 103.79</strain>
    </source>
</reference>
<accession>A0AAN6MGW1</accession>
<evidence type="ECO:0000256" key="1">
    <source>
        <dbReference type="SAM" id="SignalP"/>
    </source>
</evidence>
<feature type="chain" id="PRO_5042906158" description="Secreted protein" evidence="1">
    <location>
        <begin position="25"/>
        <end position="149"/>
    </location>
</feature>
<comment type="caution">
    <text evidence="2">The sequence shown here is derived from an EMBL/GenBank/DDBJ whole genome shotgun (WGS) entry which is preliminary data.</text>
</comment>
<evidence type="ECO:0008006" key="4">
    <source>
        <dbReference type="Google" id="ProtNLM"/>
    </source>
</evidence>
<evidence type="ECO:0000313" key="3">
    <source>
        <dbReference type="Proteomes" id="UP001303889"/>
    </source>
</evidence>
<evidence type="ECO:0000313" key="2">
    <source>
        <dbReference type="EMBL" id="KAK3899708.1"/>
    </source>
</evidence>
<proteinExistence type="predicted"/>
<dbReference type="AlphaFoldDB" id="A0AAN6MGW1"/>
<protein>
    <recommendedName>
        <fullName evidence="4">Secreted protein</fullName>
    </recommendedName>
</protein>
<gene>
    <name evidence="2" type="ORF">C8A05DRAFT_36661</name>
</gene>